<keyword evidence="3" id="KW-1185">Reference proteome</keyword>
<accession>H1XQ96</accession>
<dbReference type="InterPro" id="IPR013783">
    <property type="entry name" value="Ig-like_fold"/>
</dbReference>
<dbReference type="STRING" id="880073.Cabys_2769"/>
<sequence length="714" mass="80321" precursor="true">MMMKKYTVYTLLGLIMLVTSVFADESKWLAVGMLHDWFSSAGAEIEVGRRHLISDQQDGLRWPAQFRYQDTKAAKALWIGTTNYQDPISGQTYEYKVVHVGPRVLDEENEFMPVEFKLVARFDHPQVFVDGFPASPLDYMDEVDEIDPDLPADRMIYNVVNTQIGITVTRRIYAFSQQNHDNYLIHEYIFKNTGIIDKKGTKVEKTLTDVVFFLQYRYAPTREIGPYGYYWAPQSTSWGHSTMNDAVYADPLNGNPLFRALFTWLGRHSKADYDLIGGPNIGTNTYGGDGRLGAAQYCGVVTIHADKGPNDKTNDPNQPTSTQVVESDADITYNNDPFNPAKMAKEYAAMTAGRPAQSHAELVGDGNADEYGNTPGGFTQAQGFGPYDLAPGDSIRIVLAEAVAGLRRDSCYTIGARWFEAYSNPSRQIKFRFPNGQVSEGTYSDGTADAYKNAWVYTGKDSLFKTFRRAIDTYNRSLDIPLNPPPPEQLKVIGGGDRIILEWANNAENWPNFAGYRVYRAIHVPDTTYDLIFECGAGTDHPEIVNSFEDQTAQRGFDYYYYVVAFDDGSTNDVHFGVPLESGRFYCMTNQPAVLKRAAGRSLKDIRIVPNPFNIRAIDMQFGYSAPDRIKFLNIPPVCRIKIYTERGDLIETIEHTDGSGDEAWNSITSSRQVVVSGLYIAVIEVTQDYFDPETGEIIFRKGETAIRKFVIIR</sequence>
<name>H1XQ96_CALAY</name>
<protein>
    <submittedName>
        <fullName evidence="2">Fibronectin type III domain-containing protein</fullName>
    </submittedName>
</protein>
<evidence type="ECO:0000313" key="1">
    <source>
        <dbReference type="EMBL" id="APF19517.1"/>
    </source>
</evidence>
<dbReference type="Gene3D" id="2.60.40.10">
    <property type="entry name" value="Immunoglobulins"/>
    <property type="match status" value="1"/>
</dbReference>
<dbReference type="OrthoDB" id="9804605at2"/>
<gene>
    <name evidence="1" type="ORF">Cabys_2769</name>
    <name evidence="2" type="ORF">Calab_3805</name>
</gene>
<dbReference type="PaxDb" id="880073-Calab_3805"/>
<dbReference type="EMBL" id="CP018099">
    <property type="protein sequence ID" value="APF19517.1"/>
    <property type="molecule type" value="Genomic_DNA"/>
</dbReference>
<dbReference type="Proteomes" id="UP000004671">
    <property type="component" value="Chromosome"/>
</dbReference>
<dbReference type="EMBL" id="CM001402">
    <property type="protein sequence ID" value="EHO43401.1"/>
    <property type="molecule type" value="Genomic_DNA"/>
</dbReference>
<dbReference type="InParanoid" id="H1XQ96"/>
<organism evidence="2 3">
    <name type="scientific">Caldithrix abyssi DSM 13497</name>
    <dbReference type="NCBI Taxonomy" id="880073"/>
    <lineage>
        <taxon>Bacteria</taxon>
        <taxon>Pseudomonadati</taxon>
        <taxon>Calditrichota</taxon>
        <taxon>Calditrichia</taxon>
        <taxon>Calditrichales</taxon>
        <taxon>Calditrichaceae</taxon>
        <taxon>Caldithrix</taxon>
    </lineage>
</organism>
<dbReference type="Proteomes" id="UP000183868">
    <property type="component" value="Chromosome"/>
</dbReference>
<dbReference type="HOGENOM" id="CLU_388667_0_0_0"/>
<evidence type="ECO:0000313" key="2">
    <source>
        <dbReference type="EMBL" id="EHO43401.1"/>
    </source>
</evidence>
<dbReference type="KEGG" id="caby:Cabys_2769"/>
<evidence type="ECO:0000313" key="3">
    <source>
        <dbReference type="Proteomes" id="UP000004671"/>
    </source>
</evidence>
<reference evidence="1 4" key="2">
    <citation type="submission" date="2016-11" db="EMBL/GenBank/DDBJ databases">
        <title>Genomic analysis of Caldithrix abyssi and proposal of a novel bacterial phylum Caldithrichaeota.</title>
        <authorList>
            <person name="Kublanov I."/>
            <person name="Sigalova O."/>
            <person name="Gavrilov S."/>
            <person name="Lebedinsky A."/>
            <person name="Ivanova N."/>
            <person name="Daum C."/>
            <person name="Reddy T."/>
            <person name="Klenk H.P."/>
            <person name="Goker M."/>
            <person name="Reva O."/>
            <person name="Miroshnichenko M."/>
            <person name="Kyprides N."/>
            <person name="Woyke T."/>
            <person name="Gelfand M."/>
        </authorList>
    </citation>
    <scope>NUCLEOTIDE SEQUENCE [LARGE SCALE GENOMIC DNA]</scope>
    <source>
        <strain evidence="1 4">LF13</strain>
    </source>
</reference>
<dbReference type="RefSeq" id="WP_006931028.1">
    <property type="nucleotide sequence ID" value="NZ_CM001402.1"/>
</dbReference>
<reference evidence="2 3" key="1">
    <citation type="submission" date="2011-09" db="EMBL/GenBank/DDBJ databases">
        <title>The permanent draft genome of Caldithrix abyssi DSM 13497.</title>
        <authorList>
            <consortium name="US DOE Joint Genome Institute (JGI-PGF)"/>
            <person name="Lucas S."/>
            <person name="Han J."/>
            <person name="Lapidus A."/>
            <person name="Bruce D."/>
            <person name="Goodwin L."/>
            <person name="Pitluck S."/>
            <person name="Peters L."/>
            <person name="Kyrpides N."/>
            <person name="Mavromatis K."/>
            <person name="Ivanova N."/>
            <person name="Mikhailova N."/>
            <person name="Chertkov O."/>
            <person name="Detter J.C."/>
            <person name="Tapia R."/>
            <person name="Han C."/>
            <person name="Land M."/>
            <person name="Hauser L."/>
            <person name="Markowitz V."/>
            <person name="Cheng J.-F."/>
            <person name="Hugenholtz P."/>
            <person name="Woyke T."/>
            <person name="Wu D."/>
            <person name="Spring S."/>
            <person name="Brambilla E."/>
            <person name="Klenk H.-P."/>
            <person name="Eisen J.A."/>
        </authorList>
    </citation>
    <scope>NUCLEOTIDE SEQUENCE [LARGE SCALE GENOMIC DNA]</scope>
    <source>
        <strain evidence="2 3">DSM 13497</strain>
    </source>
</reference>
<proteinExistence type="predicted"/>
<dbReference type="AlphaFoldDB" id="H1XQ96"/>
<dbReference type="eggNOG" id="ENOG502ZA1T">
    <property type="taxonomic scope" value="Bacteria"/>
</dbReference>
<evidence type="ECO:0000313" key="4">
    <source>
        <dbReference type="Proteomes" id="UP000183868"/>
    </source>
</evidence>